<keyword evidence="1" id="KW-0732">Signal</keyword>
<feature type="chain" id="PRO_5012384407" evidence="1">
    <location>
        <begin position="16"/>
        <end position="126"/>
    </location>
</feature>
<sequence>MHIILILIIFKIKSAKILENLSNKYNEEEIDFLKLQNLQTISKKNVDFDKKQIDWQEFLVKDEYNIEEVFDEMFFQYNCNNVISNNENINNVDELFINIKLDYLNKNMKTLYSEDVTNYEKYNNKN</sequence>
<dbReference type="AlphaFoldDB" id="T0L6U9"/>
<name>T0L6U9_9MICR</name>
<gene>
    <name evidence="2" type="ORF">NAPIS_ORF02045</name>
</gene>
<dbReference type="VEuPathDB" id="MicrosporidiaDB:NAPIS_ORF02045"/>
<dbReference type="HOGENOM" id="CLU_1982195_0_0_1"/>
<proteinExistence type="predicted"/>
<evidence type="ECO:0000256" key="1">
    <source>
        <dbReference type="SAM" id="SignalP"/>
    </source>
</evidence>
<dbReference type="Proteomes" id="UP000053780">
    <property type="component" value="Unassembled WGS sequence"/>
</dbReference>
<protein>
    <submittedName>
        <fullName evidence="2">Uncharacterized protein</fullName>
    </submittedName>
</protein>
<accession>T0L6U9</accession>
<reference evidence="2 3" key="1">
    <citation type="journal article" date="2013" name="BMC Genomics">
        <title>Genome sequencing and comparative genomics of honey bee microsporidia, Nosema apis reveal novel insights into host-parasite interactions.</title>
        <authorList>
            <person name="Chen Yp."/>
            <person name="Pettis J.S."/>
            <person name="Zhao Y."/>
            <person name="Liu X."/>
            <person name="Tallon L.J."/>
            <person name="Sadzewicz L.D."/>
            <person name="Li R."/>
            <person name="Zheng H."/>
            <person name="Huang S."/>
            <person name="Zhang X."/>
            <person name="Hamilton M.C."/>
            <person name="Pernal S.F."/>
            <person name="Melathopoulos A.P."/>
            <person name="Yan X."/>
            <person name="Evans J.D."/>
        </authorList>
    </citation>
    <scope>NUCLEOTIDE SEQUENCE [LARGE SCALE GENOMIC DNA]</scope>
    <source>
        <strain evidence="2 3">BRL 01</strain>
    </source>
</reference>
<evidence type="ECO:0000313" key="2">
    <source>
        <dbReference type="EMBL" id="EQB60388.1"/>
    </source>
</evidence>
<evidence type="ECO:0000313" key="3">
    <source>
        <dbReference type="Proteomes" id="UP000053780"/>
    </source>
</evidence>
<keyword evidence="3" id="KW-1185">Reference proteome</keyword>
<dbReference type="EMBL" id="KE647292">
    <property type="protein sequence ID" value="EQB60388.1"/>
    <property type="molecule type" value="Genomic_DNA"/>
</dbReference>
<feature type="signal peptide" evidence="1">
    <location>
        <begin position="1"/>
        <end position="15"/>
    </location>
</feature>
<organism evidence="2 3">
    <name type="scientific">Vairimorpha apis BRL 01</name>
    <dbReference type="NCBI Taxonomy" id="1037528"/>
    <lineage>
        <taxon>Eukaryota</taxon>
        <taxon>Fungi</taxon>
        <taxon>Fungi incertae sedis</taxon>
        <taxon>Microsporidia</taxon>
        <taxon>Nosematidae</taxon>
        <taxon>Vairimorpha</taxon>
    </lineage>
</organism>